<evidence type="ECO:0000313" key="4">
    <source>
        <dbReference type="Proteomes" id="UP000242791"/>
    </source>
</evidence>
<reference evidence="3 4" key="1">
    <citation type="submission" date="2015-08" db="EMBL/GenBank/DDBJ databases">
        <title>Emmonsia species relationships and genome sequence.</title>
        <authorList>
            <person name="Cuomo C.A."/>
            <person name="Schwartz I.S."/>
            <person name="Kenyon C."/>
            <person name="De Hoog G.S."/>
            <person name="Govender N.P."/>
            <person name="Botha A."/>
            <person name="Moreno L."/>
            <person name="De Vries M."/>
            <person name="Munoz J.F."/>
            <person name="Stielow J.B."/>
        </authorList>
    </citation>
    <scope>NUCLEOTIDE SEQUENCE [LARGE SCALE GENOMIC DNA]</scope>
    <source>
        <strain evidence="3 4">EI222</strain>
    </source>
</reference>
<proteinExistence type="predicted"/>
<dbReference type="Gene3D" id="3.40.50.410">
    <property type="entry name" value="von Willebrand factor, type A domain"/>
    <property type="match status" value="1"/>
</dbReference>
<protein>
    <recommendedName>
        <fullName evidence="2">VWFA domain-containing protein</fullName>
    </recommendedName>
</protein>
<keyword evidence="4" id="KW-1185">Reference proteome</keyword>
<sequence>ISTKKERKKMSGFIRSLRKGMKGVGKGKGKMSDWANEPTSPQDQSPHLDLPPAYSPTERCQQYSVPGHETIEHAQECAADTSPYAFLRDFDTILIVDDSGSMLGSRWFDTRETIAAIAPICAEFDDDGVDVYFLNEHNWADAEAGGYLKIKTSAAVNELFDQVSPSGRTPVGARLYDILKPYLKRVEDMSKAAPSRKFAGSPVKPINIIVITDGIPTDDVETVVVNAARRLDRCDAKPWQVGIQFVQVGDDPSATKWLQSLDDTLHKQYGIRDIVDTAPWSGAALTSNTILKIMLGGVDKRYDRQAVSKARGI</sequence>
<dbReference type="AlphaFoldDB" id="A0A1J9PZ94"/>
<dbReference type="InterPro" id="IPR002035">
    <property type="entry name" value="VWF_A"/>
</dbReference>
<dbReference type="VEuPathDB" id="FungiDB:ACJ73_07445"/>
<dbReference type="Proteomes" id="UP000242791">
    <property type="component" value="Unassembled WGS sequence"/>
</dbReference>
<gene>
    <name evidence="3" type="ORF">ACJ73_07445</name>
</gene>
<feature type="compositionally biased region" description="Basic residues" evidence="1">
    <location>
        <begin position="1"/>
        <end position="29"/>
    </location>
</feature>
<dbReference type="EMBL" id="LGTZ01001506">
    <property type="protein sequence ID" value="OJD21218.1"/>
    <property type="molecule type" value="Genomic_DNA"/>
</dbReference>
<dbReference type="PANTHER" id="PTHR34706">
    <property type="entry name" value="SLR1338 PROTEIN"/>
    <property type="match status" value="1"/>
</dbReference>
<dbReference type="InterPro" id="IPR036465">
    <property type="entry name" value="vWFA_dom_sf"/>
</dbReference>
<feature type="domain" description="VWFA" evidence="2">
    <location>
        <begin position="91"/>
        <end position="294"/>
    </location>
</feature>
<accession>A0A1J9PZ94</accession>
<dbReference type="STRING" id="1658174.A0A1J9PZ94"/>
<dbReference type="PROSITE" id="PS50234">
    <property type="entry name" value="VWFA"/>
    <property type="match status" value="1"/>
</dbReference>
<evidence type="ECO:0000256" key="1">
    <source>
        <dbReference type="SAM" id="MobiDB-lite"/>
    </source>
</evidence>
<comment type="caution">
    <text evidence="3">The sequence shown here is derived from an EMBL/GenBank/DDBJ whole genome shotgun (WGS) entry which is preliminary data.</text>
</comment>
<evidence type="ECO:0000259" key="2">
    <source>
        <dbReference type="PROSITE" id="PS50234"/>
    </source>
</evidence>
<dbReference type="OrthoDB" id="2142040at2759"/>
<dbReference type="SUPFAM" id="SSF53300">
    <property type="entry name" value="vWA-like"/>
    <property type="match status" value="1"/>
</dbReference>
<feature type="region of interest" description="Disordered" evidence="1">
    <location>
        <begin position="1"/>
        <end position="56"/>
    </location>
</feature>
<organism evidence="3 4">
    <name type="scientific">Blastomyces percursus</name>
    <dbReference type="NCBI Taxonomy" id="1658174"/>
    <lineage>
        <taxon>Eukaryota</taxon>
        <taxon>Fungi</taxon>
        <taxon>Dikarya</taxon>
        <taxon>Ascomycota</taxon>
        <taxon>Pezizomycotina</taxon>
        <taxon>Eurotiomycetes</taxon>
        <taxon>Eurotiomycetidae</taxon>
        <taxon>Onygenales</taxon>
        <taxon>Ajellomycetaceae</taxon>
        <taxon>Blastomyces</taxon>
    </lineage>
</organism>
<name>A0A1J9PZ94_9EURO</name>
<evidence type="ECO:0000313" key="3">
    <source>
        <dbReference type="EMBL" id="OJD21218.1"/>
    </source>
</evidence>
<feature type="non-terminal residue" evidence="3">
    <location>
        <position position="1"/>
    </location>
</feature>
<dbReference type="PANTHER" id="PTHR34706:SF1">
    <property type="entry name" value="VWFA DOMAIN-CONTAINING PROTEIN"/>
    <property type="match status" value="1"/>
</dbReference>